<accession>A0A8X6YIU8</accession>
<comment type="caution">
    <text evidence="2">The sequence shown here is derived from an EMBL/GenBank/DDBJ whole genome shotgun (WGS) entry which is preliminary data.</text>
</comment>
<feature type="compositionally biased region" description="Basic and acidic residues" evidence="1">
    <location>
        <begin position="11"/>
        <end position="26"/>
    </location>
</feature>
<sequence length="63" mass="7374">ETMENPPVISDRNEITEENKDTKETTWETLENPFISDRKEVKTEDKVAEETTRETVEEAEETT</sequence>
<feature type="non-terminal residue" evidence="2">
    <location>
        <position position="1"/>
    </location>
</feature>
<feature type="region of interest" description="Disordered" evidence="1">
    <location>
        <begin position="1"/>
        <end position="27"/>
    </location>
</feature>
<keyword evidence="3" id="KW-1185">Reference proteome</keyword>
<feature type="compositionally biased region" description="Basic and acidic residues" evidence="1">
    <location>
        <begin position="41"/>
        <end position="56"/>
    </location>
</feature>
<evidence type="ECO:0000313" key="3">
    <source>
        <dbReference type="Proteomes" id="UP000886998"/>
    </source>
</evidence>
<reference evidence="2" key="1">
    <citation type="submission" date="2020-08" db="EMBL/GenBank/DDBJ databases">
        <title>Multicomponent nature underlies the extraordinary mechanical properties of spider dragline silk.</title>
        <authorList>
            <person name="Kono N."/>
            <person name="Nakamura H."/>
            <person name="Mori M."/>
            <person name="Yoshida Y."/>
            <person name="Ohtoshi R."/>
            <person name="Malay A.D."/>
            <person name="Moran D.A.P."/>
            <person name="Tomita M."/>
            <person name="Numata K."/>
            <person name="Arakawa K."/>
        </authorList>
    </citation>
    <scope>NUCLEOTIDE SEQUENCE</scope>
</reference>
<proteinExistence type="predicted"/>
<feature type="region of interest" description="Disordered" evidence="1">
    <location>
        <begin position="41"/>
        <end position="63"/>
    </location>
</feature>
<dbReference type="EMBL" id="BMAV01019020">
    <property type="protein sequence ID" value="GFY71670.1"/>
    <property type="molecule type" value="Genomic_DNA"/>
</dbReference>
<dbReference type="OrthoDB" id="6473371at2759"/>
<name>A0A8X6YIU8_9ARAC</name>
<protein>
    <submittedName>
        <fullName evidence="2">Uncharacterized protein</fullName>
    </submittedName>
</protein>
<organism evidence="2 3">
    <name type="scientific">Trichonephila inaurata madagascariensis</name>
    <dbReference type="NCBI Taxonomy" id="2747483"/>
    <lineage>
        <taxon>Eukaryota</taxon>
        <taxon>Metazoa</taxon>
        <taxon>Ecdysozoa</taxon>
        <taxon>Arthropoda</taxon>
        <taxon>Chelicerata</taxon>
        <taxon>Arachnida</taxon>
        <taxon>Araneae</taxon>
        <taxon>Araneomorphae</taxon>
        <taxon>Entelegynae</taxon>
        <taxon>Araneoidea</taxon>
        <taxon>Nephilidae</taxon>
        <taxon>Trichonephila</taxon>
        <taxon>Trichonephila inaurata</taxon>
    </lineage>
</organism>
<evidence type="ECO:0000256" key="1">
    <source>
        <dbReference type="SAM" id="MobiDB-lite"/>
    </source>
</evidence>
<dbReference type="AlphaFoldDB" id="A0A8X6YIU8"/>
<evidence type="ECO:0000313" key="2">
    <source>
        <dbReference type="EMBL" id="GFY71670.1"/>
    </source>
</evidence>
<dbReference type="Proteomes" id="UP000886998">
    <property type="component" value="Unassembled WGS sequence"/>
</dbReference>
<gene>
    <name evidence="2" type="ORF">TNIN_277481</name>
</gene>